<gene>
    <name evidence="3" type="ORF">B0H15DRAFT_953736</name>
    <name evidence="2" type="ORF">B0H15DRAFT_997598</name>
</gene>
<accession>A0AAD6TWK6</accession>
<evidence type="ECO:0000313" key="2">
    <source>
        <dbReference type="EMBL" id="KAJ7079944.1"/>
    </source>
</evidence>
<feature type="region of interest" description="Disordered" evidence="1">
    <location>
        <begin position="30"/>
        <end position="72"/>
    </location>
</feature>
<sequence>MDTATTCARSQPRPNSTLSLCASDAALSRRLHSAATQASHARRRPRSSAPPTPSERLSRRAEPNSDRVAGEGMPVQLHRCTTAGVAAVPPVTRSNGTTALRVATHDRAGCCRLRPADAQVVSCEQQRPCPTRFWKLARTGPARLDICAAVADGFCCSSPAAGLETSARVEHTSESPAGDAASEIAPAPICPPQTSARVRRARRPFSARGIRTPALGTSAGAVQGDSARSVARVSKRRIFTRHIRYVPRAALCNYVRYVRYSCPPFLCSVCAQTRRRRLPWPAPARRSRCVPTPTTLRRP</sequence>
<evidence type="ECO:0000313" key="3">
    <source>
        <dbReference type="EMBL" id="KAJ7079951.1"/>
    </source>
</evidence>
<dbReference type="AlphaFoldDB" id="A0AAD6TWK6"/>
<dbReference type="EMBL" id="JARJCN010000057">
    <property type="protein sequence ID" value="KAJ7079951.1"/>
    <property type="molecule type" value="Genomic_DNA"/>
</dbReference>
<name>A0AAD6TWK6_9AGAR</name>
<proteinExistence type="predicted"/>
<protein>
    <submittedName>
        <fullName evidence="2">Uncharacterized protein</fullName>
    </submittedName>
</protein>
<organism evidence="2 4">
    <name type="scientific">Mycena belliarum</name>
    <dbReference type="NCBI Taxonomy" id="1033014"/>
    <lineage>
        <taxon>Eukaryota</taxon>
        <taxon>Fungi</taxon>
        <taxon>Dikarya</taxon>
        <taxon>Basidiomycota</taxon>
        <taxon>Agaricomycotina</taxon>
        <taxon>Agaricomycetes</taxon>
        <taxon>Agaricomycetidae</taxon>
        <taxon>Agaricales</taxon>
        <taxon>Marasmiineae</taxon>
        <taxon>Mycenaceae</taxon>
        <taxon>Mycena</taxon>
    </lineage>
</organism>
<comment type="caution">
    <text evidence="2">The sequence shown here is derived from an EMBL/GenBank/DDBJ whole genome shotgun (WGS) entry which is preliminary data.</text>
</comment>
<evidence type="ECO:0000256" key="1">
    <source>
        <dbReference type="SAM" id="MobiDB-lite"/>
    </source>
</evidence>
<reference evidence="2" key="1">
    <citation type="submission" date="2023-03" db="EMBL/GenBank/DDBJ databases">
        <title>Massive genome expansion in bonnet fungi (Mycena s.s.) driven by repeated elements and novel gene families across ecological guilds.</title>
        <authorList>
            <consortium name="Lawrence Berkeley National Laboratory"/>
            <person name="Harder C.B."/>
            <person name="Miyauchi S."/>
            <person name="Viragh M."/>
            <person name="Kuo A."/>
            <person name="Thoen E."/>
            <person name="Andreopoulos B."/>
            <person name="Lu D."/>
            <person name="Skrede I."/>
            <person name="Drula E."/>
            <person name="Henrissat B."/>
            <person name="Morin E."/>
            <person name="Kohler A."/>
            <person name="Barry K."/>
            <person name="LaButti K."/>
            <person name="Morin E."/>
            <person name="Salamov A."/>
            <person name="Lipzen A."/>
            <person name="Mereny Z."/>
            <person name="Hegedus B."/>
            <person name="Baldrian P."/>
            <person name="Stursova M."/>
            <person name="Weitz H."/>
            <person name="Taylor A."/>
            <person name="Grigoriev I.V."/>
            <person name="Nagy L.G."/>
            <person name="Martin F."/>
            <person name="Kauserud H."/>
        </authorList>
    </citation>
    <scope>NUCLEOTIDE SEQUENCE</scope>
    <source>
        <strain evidence="2">CBHHK173m</strain>
    </source>
</reference>
<dbReference type="Proteomes" id="UP001222325">
    <property type="component" value="Unassembled WGS sequence"/>
</dbReference>
<feature type="compositionally biased region" description="Basic and acidic residues" evidence="1">
    <location>
        <begin position="56"/>
        <end position="69"/>
    </location>
</feature>
<evidence type="ECO:0000313" key="4">
    <source>
        <dbReference type="Proteomes" id="UP001222325"/>
    </source>
</evidence>
<dbReference type="EMBL" id="JARJCN010000057">
    <property type="protein sequence ID" value="KAJ7079944.1"/>
    <property type="molecule type" value="Genomic_DNA"/>
</dbReference>
<keyword evidence="4" id="KW-1185">Reference proteome</keyword>